<evidence type="ECO:0000256" key="2">
    <source>
        <dbReference type="ARBA" id="ARBA00009937"/>
    </source>
</evidence>
<accession>A0A5B6VLD7</accession>
<dbReference type="InterPro" id="IPR031425">
    <property type="entry name" value="NPR1/NH1-interacting"/>
</dbReference>
<comment type="caution">
    <text evidence="5">The sequence shown here is derived from an EMBL/GenBank/DDBJ whole genome shotgun (WGS) entry which is preliminary data.</text>
</comment>
<feature type="region of interest" description="Disordered" evidence="4">
    <location>
        <begin position="1"/>
        <end position="30"/>
    </location>
</feature>
<comment type="similarity">
    <text evidence="2">Belongs to the NPR1-interactor family.</text>
</comment>
<comment type="subcellular location">
    <subcellularLocation>
        <location evidence="1">Nucleus</location>
    </subcellularLocation>
</comment>
<dbReference type="Proteomes" id="UP000325315">
    <property type="component" value="Unassembled WGS sequence"/>
</dbReference>
<dbReference type="GO" id="GO:0010112">
    <property type="term" value="P:regulation of systemic acquired resistance"/>
    <property type="evidence" value="ECO:0007669"/>
    <property type="project" value="InterPro"/>
</dbReference>
<evidence type="ECO:0000256" key="1">
    <source>
        <dbReference type="ARBA" id="ARBA00004123"/>
    </source>
</evidence>
<dbReference type="GO" id="GO:0005634">
    <property type="term" value="C:nucleus"/>
    <property type="evidence" value="ECO:0007669"/>
    <property type="project" value="UniProtKB-SubCell"/>
</dbReference>
<gene>
    <name evidence="5" type="ORF">EPI10_015540</name>
</gene>
<reference evidence="6" key="1">
    <citation type="journal article" date="2019" name="Plant Biotechnol. J.">
        <title>Genome sequencing of the Australian wild diploid species Gossypium australe highlights disease resistance and delayed gland morphogenesis.</title>
        <authorList>
            <person name="Cai Y."/>
            <person name="Cai X."/>
            <person name="Wang Q."/>
            <person name="Wang P."/>
            <person name="Zhang Y."/>
            <person name="Cai C."/>
            <person name="Xu Y."/>
            <person name="Wang K."/>
            <person name="Zhou Z."/>
            <person name="Wang C."/>
            <person name="Geng S."/>
            <person name="Li B."/>
            <person name="Dong Q."/>
            <person name="Hou Y."/>
            <person name="Wang H."/>
            <person name="Ai P."/>
            <person name="Liu Z."/>
            <person name="Yi F."/>
            <person name="Sun M."/>
            <person name="An G."/>
            <person name="Cheng J."/>
            <person name="Zhang Y."/>
            <person name="Shi Q."/>
            <person name="Xie Y."/>
            <person name="Shi X."/>
            <person name="Chang Y."/>
            <person name="Huang F."/>
            <person name="Chen Y."/>
            <person name="Hong S."/>
            <person name="Mi L."/>
            <person name="Sun Q."/>
            <person name="Zhang L."/>
            <person name="Zhou B."/>
            <person name="Peng R."/>
            <person name="Zhang X."/>
            <person name="Liu F."/>
        </authorList>
    </citation>
    <scope>NUCLEOTIDE SEQUENCE [LARGE SCALE GENOMIC DNA]</scope>
    <source>
        <strain evidence="6">cv. PA1801</strain>
    </source>
</reference>
<dbReference type="EMBL" id="SMMG02000006">
    <property type="protein sequence ID" value="KAA3469784.1"/>
    <property type="molecule type" value="Genomic_DNA"/>
</dbReference>
<organism evidence="5 6">
    <name type="scientific">Gossypium australe</name>
    <dbReference type="NCBI Taxonomy" id="47621"/>
    <lineage>
        <taxon>Eukaryota</taxon>
        <taxon>Viridiplantae</taxon>
        <taxon>Streptophyta</taxon>
        <taxon>Embryophyta</taxon>
        <taxon>Tracheophyta</taxon>
        <taxon>Spermatophyta</taxon>
        <taxon>Magnoliopsida</taxon>
        <taxon>eudicotyledons</taxon>
        <taxon>Gunneridae</taxon>
        <taxon>Pentapetalae</taxon>
        <taxon>rosids</taxon>
        <taxon>malvids</taxon>
        <taxon>Malvales</taxon>
        <taxon>Malvaceae</taxon>
        <taxon>Malvoideae</taxon>
        <taxon>Gossypium</taxon>
    </lineage>
</organism>
<keyword evidence="6" id="KW-1185">Reference proteome</keyword>
<protein>
    <submittedName>
        <fullName evidence="5">Protein NIM1-INTERACTING 3</fullName>
    </submittedName>
</protein>
<feature type="compositionally biased region" description="Acidic residues" evidence="4">
    <location>
        <begin position="21"/>
        <end position="30"/>
    </location>
</feature>
<evidence type="ECO:0000256" key="4">
    <source>
        <dbReference type="SAM" id="MobiDB-lite"/>
    </source>
</evidence>
<dbReference type="PANTHER" id="PTHR33669">
    <property type="entry name" value="PROTEIN NEGATIVE REGULATOR OF RESISTANCE"/>
    <property type="match status" value="1"/>
</dbReference>
<evidence type="ECO:0000313" key="6">
    <source>
        <dbReference type="Proteomes" id="UP000325315"/>
    </source>
</evidence>
<name>A0A5B6VLD7_9ROSI</name>
<dbReference type="Pfam" id="PF15699">
    <property type="entry name" value="NPR1_interact"/>
    <property type="match status" value="1"/>
</dbReference>
<keyword evidence="3" id="KW-0539">Nucleus</keyword>
<proteinExistence type="inferred from homology"/>
<sequence>MESSSGSFESKKRKICNSNGENEEEDDEEEKMEKFYALINNIREARDRFIINNTKKRKLEGEKHVVAVWKPSFQYQDFMEKADDDQLKKPTTMSGFTATSQTKQETGNYDVKDKGVKLGAEAPWQGSNCWFAPNKVVEYCMLRSKRHRLYVPKYGDLWKKVMKECHDSRWADHSVLDKVVQVDGIRLQLSFGMHLQTDGQTKRVNALLETYLRHYVSASQKD</sequence>
<evidence type="ECO:0000313" key="5">
    <source>
        <dbReference type="EMBL" id="KAA3469784.1"/>
    </source>
</evidence>
<dbReference type="OrthoDB" id="1304316at2759"/>
<evidence type="ECO:0000256" key="3">
    <source>
        <dbReference type="ARBA" id="ARBA00023242"/>
    </source>
</evidence>
<dbReference type="AlphaFoldDB" id="A0A5B6VLD7"/>
<dbReference type="PANTHER" id="PTHR33669:SF14">
    <property type="entry name" value="NRR REPRESSOR HOMOLOG 3"/>
    <property type="match status" value="1"/>
</dbReference>